<dbReference type="EMBL" id="OL362270">
    <property type="protein sequence ID" value="URY99174.1"/>
    <property type="molecule type" value="Genomic_DNA"/>
</dbReference>
<evidence type="ECO:0000313" key="1">
    <source>
        <dbReference type="EMBL" id="URY99174.1"/>
    </source>
</evidence>
<evidence type="ECO:0008006" key="3">
    <source>
        <dbReference type="Google" id="ProtNLM"/>
    </source>
</evidence>
<proteinExistence type="predicted"/>
<keyword evidence="2" id="KW-1185">Reference proteome</keyword>
<sequence length="859" mass="96241">MKVQGSYQSVVLGVSQQVPHERRSGQMWEQVNMVSDPVRGVARRWGSVFLDARSVRDTTMSESDMKQAVNLYREAEFTCDGRDLVVLYAKGNTVPYGLPPVMAYDITQKKTLDVQGEGPLWDLLKTNGASSRVNIGRFLYLSVNNHKTTFTVNNRIKNALDPKAGALWIRQGNFSRKYEVTIVKPDGSSEVFEYTTPPASYPGKLDTSDIPIPDVPTNPGTDDGWSPSNTLLQQYQKDLAAYNKLISDRTNEYNSAVTNWIGEATAKMQPAYIAQQLAEKITAAGHAEVQHVGAYIAWSSASNIADAVPSENSDGTFMRAVAYQVDAVENLTPKHWVGHIVKVAAKKQDQKDAYYMEAFRKTEDGETFTDVIWRETAGQQTVPGSMFLHCWADNDTLYVASSPEGLNAMAPDADAPGYERSSVGDALSSPAPGFFGKPINYMGVFQDRLLISAGAVVFASRPGDYLNWFRKTVLDVLDNDPMEMYALGSEDDTISWDTTFDRNLVLFGRKNQYLIPGRQTMSPKSPYIQIMSSIKDTVLAEPKASGSYVFYGKDTSVKGSVHQIQIGAVSDSSDSYEISQALDNYLQGRPVQLVTIQSPNNVVVRTTDYNYGLYIYTYLQNMNGGERVFDSWSRWEWPKALGMCVGMCDDDGKLLVFKLRNNNGTTTLQVELFSFETELPDTGYLDCNRPMDEEVPMESGRAAHYTGGHPYYLLGSRLDKIDSNMSWWREDIEHLRTGFITDAYVVPTSPYMRDRNDNPITTGRLTLGSFKVNVEQTAGLYGQVTTADRTYEMVDYGGRLLTRKSNQVGRVPLVDTSLSVPVYREIREFQLRLQARDWLPLTITGLEWVGQWFNRTQRV</sequence>
<gene>
    <name evidence="1" type="ORF">6937_0043</name>
</gene>
<dbReference type="InterPro" id="IPR058003">
    <property type="entry name" value="Phage_gp12"/>
</dbReference>
<organism evidence="1 2">
    <name type="scientific">Klebsiella phage 6937</name>
    <dbReference type="NCBI Taxonomy" id="2912294"/>
    <lineage>
        <taxon>Viruses</taxon>
        <taxon>Duplodnaviria</taxon>
        <taxon>Heunggongvirae</taxon>
        <taxon>Uroviricota</taxon>
        <taxon>Caudoviricetes</taxon>
        <taxon>Autographivirales</taxon>
        <taxon>Autonotataviridae</taxon>
        <taxon>Melnykvirinae</taxon>
        <taxon>Cullenvirus</taxon>
        <taxon>Cullenvirus 6937</taxon>
    </lineage>
</organism>
<accession>A0A9E7M7D2</accession>
<name>A0A9E7M7D2_9CAUD</name>
<dbReference type="Proteomes" id="UP001055992">
    <property type="component" value="Segment"/>
</dbReference>
<protein>
    <recommendedName>
        <fullName evidence="3">Tail fiber protein</fullName>
    </recommendedName>
</protein>
<dbReference type="Pfam" id="PF25675">
    <property type="entry name" value="Phage_nozzle"/>
    <property type="match status" value="3"/>
</dbReference>
<evidence type="ECO:0000313" key="2">
    <source>
        <dbReference type="Proteomes" id="UP001055992"/>
    </source>
</evidence>
<reference evidence="1" key="1">
    <citation type="submission" date="2021-11" db="EMBL/GenBank/DDBJ databases">
        <title>The TAILOR 12: Case summaries of 12 patient that have undergone phage therapy for multidrug-resistant infections.</title>
        <authorList>
            <person name="Green S."/>
            <person name="Terwilliger A."/>
            <person name="Clark J."/>
            <person name="Salazar K."/>
            <person name="Maresso A."/>
        </authorList>
    </citation>
    <scope>NUCLEOTIDE SEQUENCE</scope>
</reference>